<evidence type="ECO:0000256" key="1">
    <source>
        <dbReference type="ARBA" id="ARBA00007992"/>
    </source>
</evidence>
<sequence length="485" mass="54155">MVILIIGANVGGLASAIAFRRAGHEVFVFEARNSVAPDITGGTRLPPNVTKILYHWGYERRLKKAALMSTAIDIRLLRTGEKFGRHVWEEELIRDARGDFVFTHHGDFVRFLHDIAEELGAVLNYGCRVADVDLYEKTIVLENGQTYTGDIIVGADGAEGITRPLFVSHHDQEPLLNVYSTTIPEEVIRSDPVTADIYDDTQPGLNAAWFGYGCAVLGWPCKRPEYALVVYGPPEGETTGWTQQGGKDRMLKLLENAEPRCSAVRILIVISELSLFLNPPSLLRHLRRFAPALGLAEWARDPHIVTVNKVKPLPDWYHVDGPLALVGHAAQPLAAGSVQEAAIAFEDGVALGRIFSHLKRSEQIPSFLEAYEDVRRERDIRAYEKEIGDVEFMTLPREYAEPRNALMREKGQGGRNLFEVNIPTDDGTSDGWEEWQRIVDQFAYNAEEAADDWWQSEGKVIEASRGGMVDGPMLQILVAQNTKEN</sequence>
<dbReference type="PANTHER" id="PTHR13789:SF306">
    <property type="entry name" value="HYDROXYLASE, PUTATIVE-RELATED"/>
    <property type="match status" value="1"/>
</dbReference>
<reference evidence="4 5" key="1">
    <citation type="journal article" date="2020" name="ISME J.">
        <title>Uncovering the hidden diversity of litter-decomposition mechanisms in mushroom-forming fungi.</title>
        <authorList>
            <person name="Floudas D."/>
            <person name="Bentzer J."/>
            <person name="Ahren D."/>
            <person name="Johansson T."/>
            <person name="Persson P."/>
            <person name="Tunlid A."/>
        </authorList>
    </citation>
    <scope>NUCLEOTIDE SEQUENCE [LARGE SCALE GENOMIC DNA]</scope>
    <source>
        <strain evidence="4 5">CBS 146.42</strain>
    </source>
</reference>
<evidence type="ECO:0000313" key="4">
    <source>
        <dbReference type="EMBL" id="KAF5359445.1"/>
    </source>
</evidence>
<gene>
    <name evidence="4" type="ORF">D9756_002932</name>
</gene>
<dbReference type="GO" id="GO:0004497">
    <property type="term" value="F:monooxygenase activity"/>
    <property type="evidence" value="ECO:0007669"/>
    <property type="project" value="UniProtKB-KW"/>
</dbReference>
<accession>A0A8H5G716</accession>
<dbReference type="Proteomes" id="UP000559027">
    <property type="component" value="Unassembled WGS sequence"/>
</dbReference>
<protein>
    <recommendedName>
        <fullName evidence="6">FAD/NAD(P)-binding domain-containing protein</fullName>
    </recommendedName>
</protein>
<evidence type="ECO:0008006" key="6">
    <source>
        <dbReference type="Google" id="ProtNLM"/>
    </source>
</evidence>
<evidence type="ECO:0000256" key="3">
    <source>
        <dbReference type="ARBA" id="ARBA00023033"/>
    </source>
</evidence>
<dbReference type="AlphaFoldDB" id="A0A8H5G716"/>
<dbReference type="InterPro" id="IPR050493">
    <property type="entry name" value="FAD-dep_Monooxygenase_BioMet"/>
</dbReference>
<keyword evidence="2" id="KW-0560">Oxidoreductase</keyword>
<proteinExistence type="inferred from homology"/>
<dbReference type="InterPro" id="IPR036188">
    <property type="entry name" value="FAD/NAD-bd_sf"/>
</dbReference>
<name>A0A8H5G716_9AGAR</name>
<dbReference type="OrthoDB" id="420606at2759"/>
<evidence type="ECO:0000313" key="5">
    <source>
        <dbReference type="Proteomes" id="UP000559027"/>
    </source>
</evidence>
<comment type="caution">
    <text evidence="4">The sequence shown here is derived from an EMBL/GenBank/DDBJ whole genome shotgun (WGS) entry which is preliminary data.</text>
</comment>
<dbReference type="Gene3D" id="3.50.50.60">
    <property type="entry name" value="FAD/NAD(P)-binding domain"/>
    <property type="match status" value="1"/>
</dbReference>
<keyword evidence="3" id="KW-0503">Monooxygenase</keyword>
<organism evidence="4 5">
    <name type="scientific">Leucocoprinus leucothites</name>
    <dbReference type="NCBI Taxonomy" id="201217"/>
    <lineage>
        <taxon>Eukaryota</taxon>
        <taxon>Fungi</taxon>
        <taxon>Dikarya</taxon>
        <taxon>Basidiomycota</taxon>
        <taxon>Agaricomycotina</taxon>
        <taxon>Agaricomycetes</taxon>
        <taxon>Agaricomycetidae</taxon>
        <taxon>Agaricales</taxon>
        <taxon>Agaricineae</taxon>
        <taxon>Agaricaceae</taxon>
        <taxon>Leucocoprinus</taxon>
    </lineage>
</organism>
<dbReference type="EMBL" id="JAACJO010000004">
    <property type="protein sequence ID" value="KAF5359445.1"/>
    <property type="molecule type" value="Genomic_DNA"/>
</dbReference>
<keyword evidence="5" id="KW-1185">Reference proteome</keyword>
<dbReference type="SUPFAM" id="SSF51905">
    <property type="entry name" value="FAD/NAD(P)-binding domain"/>
    <property type="match status" value="1"/>
</dbReference>
<comment type="similarity">
    <text evidence="1">Belongs to the paxM FAD-dependent monooxygenase family.</text>
</comment>
<dbReference type="PANTHER" id="PTHR13789">
    <property type="entry name" value="MONOOXYGENASE"/>
    <property type="match status" value="1"/>
</dbReference>
<evidence type="ECO:0000256" key="2">
    <source>
        <dbReference type="ARBA" id="ARBA00023002"/>
    </source>
</evidence>